<sequence length="52" mass="6175">MTGDNQIAFFKYNMPLTLEKTTHRWSIPQVRYCLDINLSVWCSITIKTNMHN</sequence>
<dbReference type="EMBL" id="BK015394">
    <property type="protein sequence ID" value="DAE04773.1"/>
    <property type="molecule type" value="Genomic_DNA"/>
</dbReference>
<proteinExistence type="predicted"/>
<name>A0A8S5PDU8_9CAUD</name>
<protein>
    <submittedName>
        <fullName evidence="1">Uncharacterized protein</fullName>
    </submittedName>
</protein>
<organism evidence="1">
    <name type="scientific">Siphoviridae sp. ctorp6</name>
    <dbReference type="NCBI Taxonomy" id="2825673"/>
    <lineage>
        <taxon>Viruses</taxon>
        <taxon>Duplodnaviria</taxon>
        <taxon>Heunggongvirae</taxon>
        <taxon>Uroviricota</taxon>
        <taxon>Caudoviricetes</taxon>
    </lineage>
</organism>
<accession>A0A8S5PDU8</accession>
<evidence type="ECO:0000313" key="1">
    <source>
        <dbReference type="EMBL" id="DAE04773.1"/>
    </source>
</evidence>
<reference evidence="1" key="1">
    <citation type="journal article" date="2021" name="Proc. Natl. Acad. Sci. U.S.A.">
        <title>A Catalog of Tens of Thousands of Viruses from Human Metagenomes Reveals Hidden Associations with Chronic Diseases.</title>
        <authorList>
            <person name="Tisza M.J."/>
            <person name="Buck C.B."/>
        </authorList>
    </citation>
    <scope>NUCLEOTIDE SEQUENCE</scope>
    <source>
        <strain evidence="1">Ctorp6</strain>
    </source>
</reference>